<dbReference type="Pfam" id="PF04240">
    <property type="entry name" value="Caroten_synth"/>
    <property type="match status" value="1"/>
</dbReference>
<evidence type="ECO:0000313" key="3">
    <source>
        <dbReference type="Proteomes" id="UP001171916"/>
    </source>
</evidence>
<protein>
    <submittedName>
        <fullName evidence="2">Carotenoid biosynthesis protein</fullName>
    </submittedName>
</protein>
<gene>
    <name evidence="2" type="ORF">QVH07_07000</name>
</gene>
<proteinExistence type="predicted"/>
<feature type="transmembrane region" description="Helical" evidence="1">
    <location>
        <begin position="138"/>
        <end position="155"/>
    </location>
</feature>
<sequence>MSSPQTISKERKVNIRFLVARILVIAIYAAGAIGLSFPEYKELFEFLTPFQLIGTTCLLLLFHKGWNDSFPIFGAAAFWIGFGSEIIGIHTGLLFGNYVYGPTLGPKLWEVPLVIGLNWFLLVYLSGALFSKSVKNDYLGAALGAAVMTALDYVIEPVAVVMDMWYWKFDIIPPSNYAGWFLIAFIIHLIYRKANFAKENPLVPYLLVSMILFFTILNFTIV</sequence>
<feature type="transmembrane region" description="Helical" evidence="1">
    <location>
        <begin position="111"/>
        <end position="131"/>
    </location>
</feature>
<feature type="transmembrane region" description="Helical" evidence="1">
    <location>
        <begin position="175"/>
        <end position="191"/>
    </location>
</feature>
<keyword evidence="1" id="KW-0812">Transmembrane</keyword>
<accession>A0ABT7YBI4</accession>
<feature type="transmembrane region" description="Helical" evidence="1">
    <location>
        <begin position="74"/>
        <end position="99"/>
    </location>
</feature>
<dbReference type="RefSeq" id="WP_289999447.1">
    <property type="nucleotide sequence ID" value="NZ_JAUEPH010000003.1"/>
</dbReference>
<dbReference type="Proteomes" id="UP001171916">
    <property type="component" value="Unassembled WGS sequence"/>
</dbReference>
<keyword evidence="3" id="KW-1185">Reference proteome</keyword>
<keyword evidence="1" id="KW-0472">Membrane</keyword>
<feature type="transmembrane region" description="Helical" evidence="1">
    <location>
        <begin position="18"/>
        <end position="37"/>
    </location>
</feature>
<comment type="caution">
    <text evidence="2">The sequence shown here is derived from an EMBL/GenBank/DDBJ whole genome shotgun (WGS) entry which is preliminary data.</text>
</comment>
<feature type="transmembrane region" description="Helical" evidence="1">
    <location>
        <begin position="203"/>
        <end position="221"/>
    </location>
</feature>
<keyword evidence="1" id="KW-1133">Transmembrane helix</keyword>
<dbReference type="PANTHER" id="PTHR39419:SF1">
    <property type="entry name" value="SLL0814 PROTEIN"/>
    <property type="match status" value="1"/>
</dbReference>
<organism evidence="2 3">
    <name type="scientific">Algoriphagus sediminis</name>
    <dbReference type="NCBI Taxonomy" id="3057113"/>
    <lineage>
        <taxon>Bacteria</taxon>
        <taxon>Pseudomonadati</taxon>
        <taxon>Bacteroidota</taxon>
        <taxon>Cytophagia</taxon>
        <taxon>Cytophagales</taxon>
        <taxon>Cyclobacteriaceae</taxon>
        <taxon>Algoriphagus</taxon>
    </lineage>
</organism>
<reference evidence="2" key="1">
    <citation type="submission" date="2023-06" db="EMBL/GenBank/DDBJ databases">
        <title>Robiginitalea aurantiacus sp. nov. and Algoriphagus sediminis sp. nov., isolated from coastal sediment.</title>
        <authorList>
            <person name="Zhou Z.Y."/>
            <person name="An J."/>
            <person name="Jia Y.W."/>
            <person name="Du Z.J."/>
        </authorList>
    </citation>
    <scope>NUCLEOTIDE SEQUENCE</scope>
    <source>
        <strain evidence="2">C2-7</strain>
    </source>
</reference>
<dbReference type="EMBL" id="JAUEPH010000003">
    <property type="protein sequence ID" value="MDN3203890.1"/>
    <property type="molecule type" value="Genomic_DNA"/>
</dbReference>
<evidence type="ECO:0000256" key="1">
    <source>
        <dbReference type="SAM" id="Phobius"/>
    </source>
</evidence>
<evidence type="ECO:0000313" key="2">
    <source>
        <dbReference type="EMBL" id="MDN3203890.1"/>
    </source>
</evidence>
<name>A0ABT7YBI4_9BACT</name>
<feature type="transmembrane region" description="Helical" evidence="1">
    <location>
        <begin position="43"/>
        <end position="62"/>
    </location>
</feature>
<dbReference type="PANTHER" id="PTHR39419">
    <property type="entry name" value="SLL0814 PROTEIN"/>
    <property type="match status" value="1"/>
</dbReference>
<dbReference type="InterPro" id="IPR007354">
    <property type="entry name" value="CruF-like"/>
</dbReference>